<dbReference type="OrthoDB" id="436496at2759"/>
<dbReference type="Gene3D" id="3.40.50.80">
    <property type="entry name" value="Nucleotide-binding domain of ferredoxin-NADP reductase (FNR) module"/>
    <property type="match status" value="1"/>
</dbReference>
<gene>
    <name evidence="1" type="ORF">D9758_011331</name>
</gene>
<dbReference type="InterPro" id="IPR012349">
    <property type="entry name" value="Split_barrel_FMN-bd"/>
</dbReference>
<organism evidence="1 2">
    <name type="scientific">Tetrapyrgos nigripes</name>
    <dbReference type="NCBI Taxonomy" id="182062"/>
    <lineage>
        <taxon>Eukaryota</taxon>
        <taxon>Fungi</taxon>
        <taxon>Dikarya</taxon>
        <taxon>Basidiomycota</taxon>
        <taxon>Agaricomycotina</taxon>
        <taxon>Agaricomycetes</taxon>
        <taxon>Agaricomycetidae</taxon>
        <taxon>Agaricales</taxon>
        <taxon>Marasmiineae</taxon>
        <taxon>Marasmiaceae</taxon>
        <taxon>Tetrapyrgos</taxon>
    </lineage>
</organism>
<evidence type="ECO:0000313" key="1">
    <source>
        <dbReference type="EMBL" id="KAF5360182.1"/>
    </source>
</evidence>
<dbReference type="EMBL" id="JAACJM010000044">
    <property type="protein sequence ID" value="KAF5360182.1"/>
    <property type="molecule type" value="Genomic_DNA"/>
</dbReference>
<dbReference type="SUPFAM" id="SSF52343">
    <property type="entry name" value="Ferredoxin reductase-like, C-terminal NADP-linked domain"/>
    <property type="match status" value="1"/>
</dbReference>
<keyword evidence="2" id="KW-1185">Reference proteome</keyword>
<dbReference type="PANTHER" id="PTHR42815">
    <property type="entry name" value="FAD-BINDING, PUTATIVE (AFU_ORTHOLOGUE AFUA_6G07600)-RELATED"/>
    <property type="match status" value="1"/>
</dbReference>
<protein>
    <recommendedName>
        <fullName evidence="3">FAD-binding FR-type domain-containing protein</fullName>
    </recommendedName>
</protein>
<dbReference type="Proteomes" id="UP000559256">
    <property type="component" value="Unassembled WGS sequence"/>
</dbReference>
<sequence>MLNGWHFGERIIHQKHGTDKDPQIESLVFHINGDLDPEHALFHSSRIPFLPVTTLDKEGRPWGSILAAEDGLPGNHFIRNSKYTTLAIRAKVWEGEPFLENAKLFKGGKEGEERMLIAGIGLEFSTRRRNKLAGWVSKLEQKDSKVFELELIVNQSLGNCPKYITTRQFVPYLNTKPSIKYQKPQLPSGSRLPDEVIAFIHNSDTVFIGTTYAAPTEDAKKYPSHVGMNQRGGRKGYIRVSPSDGRTVVVPDYSGNRFLTSLGNIEASPLASLTFVSFTTGSILYITGEAHNHVGEDAKRIMPFHNGTLSAVKTTGYTFVEDALPVRLAPGSSENPSPYSPPISYLADEPQSKGTKLFNNSDSERTTAHLSRIQLHSPSIATFTWETSRPIEIEPGQAIIMDFSTLLGQKQYQHMANHNPKSVNDDRIRTWTVSSSSSWRSLASSEPHSSSSPQSYTLTMREQPGGLVTGALFSISRRIAETRPELLDDPRPLDIRIGIVGVSGGFGMPKQVGGDLGVKKFLWIAGGIGITPFLSMLRAPFTVRDGGEEGTIATEWDVRLILSTGNPEVIIPLILSAYQDGVGKFHQEAGDAVQTSKSGLSRAKAIRLLIDVYSSSSSNTLDLESLQAVEGINIRMHTGRVPSNLFSSTVKEDAWGERDAYLCGPKQFEDVIVEDLVSAGVVGMKRETFAY</sequence>
<dbReference type="InterPro" id="IPR039261">
    <property type="entry name" value="FNR_nucleotide-bd"/>
</dbReference>
<dbReference type="AlphaFoldDB" id="A0A8H5G883"/>
<evidence type="ECO:0008006" key="3">
    <source>
        <dbReference type="Google" id="ProtNLM"/>
    </source>
</evidence>
<name>A0A8H5G883_9AGAR</name>
<reference evidence="1 2" key="1">
    <citation type="journal article" date="2020" name="ISME J.">
        <title>Uncovering the hidden diversity of litter-decomposition mechanisms in mushroom-forming fungi.</title>
        <authorList>
            <person name="Floudas D."/>
            <person name="Bentzer J."/>
            <person name="Ahren D."/>
            <person name="Johansson T."/>
            <person name="Persson P."/>
            <person name="Tunlid A."/>
        </authorList>
    </citation>
    <scope>NUCLEOTIDE SEQUENCE [LARGE SCALE GENOMIC DNA]</scope>
    <source>
        <strain evidence="1 2">CBS 291.85</strain>
    </source>
</reference>
<dbReference type="Gene3D" id="2.30.110.10">
    <property type="entry name" value="Electron Transport, Fmn-binding Protein, Chain A"/>
    <property type="match status" value="1"/>
</dbReference>
<comment type="caution">
    <text evidence="1">The sequence shown here is derived from an EMBL/GenBank/DDBJ whole genome shotgun (WGS) entry which is preliminary data.</text>
</comment>
<accession>A0A8H5G883</accession>
<dbReference type="PANTHER" id="PTHR42815:SF2">
    <property type="entry name" value="FAD-BINDING, PUTATIVE (AFU_ORTHOLOGUE AFUA_6G07600)-RELATED"/>
    <property type="match status" value="1"/>
</dbReference>
<evidence type="ECO:0000313" key="2">
    <source>
        <dbReference type="Proteomes" id="UP000559256"/>
    </source>
</evidence>
<proteinExistence type="predicted"/>